<gene>
    <name evidence="6" type="ORF">PV06_04542</name>
</gene>
<feature type="compositionally biased region" description="Polar residues" evidence="4">
    <location>
        <begin position="32"/>
        <end position="42"/>
    </location>
</feature>
<dbReference type="GeneID" id="27356616"/>
<feature type="compositionally biased region" description="Basic and acidic residues" evidence="4">
    <location>
        <begin position="161"/>
        <end position="176"/>
    </location>
</feature>
<dbReference type="RefSeq" id="XP_016263652.1">
    <property type="nucleotide sequence ID" value="XM_016405446.1"/>
</dbReference>
<evidence type="ECO:0000313" key="6">
    <source>
        <dbReference type="EMBL" id="KIW43436.1"/>
    </source>
</evidence>
<organism evidence="6 7">
    <name type="scientific">Exophiala oligosperma</name>
    <dbReference type="NCBI Taxonomy" id="215243"/>
    <lineage>
        <taxon>Eukaryota</taxon>
        <taxon>Fungi</taxon>
        <taxon>Dikarya</taxon>
        <taxon>Ascomycota</taxon>
        <taxon>Pezizomycotina</taxon>
        <taxon>Eurotiomycetes</taxon>
        <taxon>Chaetothyriomycetidae</taxon>
        <taxon>Chaetothyriales</taxon>
        <taxon>Herpotrichiellaceae</taxon>
        <taxon>Exophiala</taxon>
    </lineage>
</organism>
<sequence>MADDFEDRINHNASFFDGILSLTPVDLYFGRDNSSQWQTKKQPLNKKRDSRLAKLDPVNAKAARDLVEGINPENKTKNKRKREEVDEEDQEINIADGSLSDVGDEQGETQGRNTKKQKRSSNNSKSSRAAEEEKEDDDDEETIEDRKRKKAEKRAEKRTRKNELKAQMKEKKEQQKARKKSQQQTKGDKADSNELDIKEAITFESSSPLPQGEEEEDENDENADNADQASTPSSEDEHSEVFSPQHESGTSSTSSIQQSTLEDTSKPTSDAPSTSSNQPSNLKDNSKRTDTTAPAATPTTSITHDSSTPHERLQAAIQQRRAERKADGTDGRAPKNRQELLEQRRRKEEQRKAAKKEQKRREKEEEARLQDEEIARRFSPGGSGSLLASPRSPVSSGGGGGDNNSFSFGRIAFTDGTHFDPSTADVVDEHRRKGPRDTAAQLKIALAKKNKLSGLDEAKRREIEQKDMWLNAKKRAHGEHVKDDTSLLKKALKRQQGQKKKSEREWTDRVQGVQKAQETRQKKRTENLAKRREDKRSSGGKKVVKRPGFEGSFKGRTGGRKK</sequence>
<feature type="compositionally biased region" description="Acidic residues" evidence="4">
    <location>
        <begin position="212"/>
        <end position="224"/>
    </location>
</feature>
<feature type="domain" description="Ribosomal RNA-processing protein 14/surfeit locus protein 6 C-terminal" evidence="5">
    <location>
        <begin position="338"/>
        <end position="539"/>
    </location>
</feature>
<reference evidence="6 7" key="1">
    <citation type="submission" date="2015-01" db="EMBL/GenBank/DDBJ databases">
        <title>The Genome Sequence of Exophiala oligosperma CBS72588.</title>
        <authorList>
            <consortium name="The Broad Institute Genomics Platform"/>
            <person name="Cuomo C."/>
            <person name="de Hoog S."/>
            <person name="Gorbushina A."/>
            <person name="Stielow B."/>
            <person name="Teixiera M."/>
            <person name="Abouelleil A."/>
            <person name="Chapman S.B."/>
            <person name="Priest M."/>
            <person name="Young S.K."/>
            <person name="Wortman J."/>
            <person name="Nusbaum C."/>
            <person name="Birren B."/>
        </authorList>
    </citation>
    <scope>NUCLEOTIDE SEQUENCE [LARGE SCALE GENOMIC DNA]</scope>
    <source>
        <strain evidence="6 7">CBS 72588</strain>
    </source>
</reference>
<feature type="compositionally biased region" description="Low complexity" evidence="4">
    <location>
        <begin position="291"/>
        <end position="300"/>
    </location>
</feature>
<feature type="compositionally biased region" description="Basic and acidic residues" evidence="4">
    <location>
        <begin position="320"/>
        <end position="376"/>
    </location>
</feature>
<dbReference type="GO" id="GO:0003677">
    <property type="term" value="F:DNA binding"/>
    <property type="evidence" value="ECO:0007669"/>
    <property type="project" value="TreeGrafter"/>
</dbReference>
<feature type="compositionally biased region" description="Basic and acidic residues" evidence="4">
    <location>
        <begin position="454"/>
        <end position="467"/>
    </location>
</feature>
<feature type="compositionally biased region" description="Basic residues" evidence="4">
    <location>
        <begin position="490"/>
        <end position="499"/>
    </location>
</feature>
<name>A0A0D2AUH5_9EURO</name>
<proteinExistence type="inferred from homology"/>
<dbReference type="EMBL" id="KN847335">
    <property type="protein sequence ID" value="KIW43436.1"/>
    <property type="molecule type" value="Genomic_DNA"/>
</dbReference>
<dbReference type="GO" id="GO:0042273">
    <property type="term" value="P:ribosomal large subunit biogenesis"/>
    <property type="evidence" value="ECO:0007669"/>
    <property type="project" value="TreeGrafter"/>
</dbReference>
<feature type="compositionally biased region" description="Basic and acidic residues" evidence="4">
    <location>
        <begin position="478"/>
        <end position="487"/>
    </location>
</feature>
<feature type="compositionally biased region" description="Low complexity" evidence="4">
    <location>
        <begin position="385"/>
        <end position="395"/>
    </location>
</feature>
<dbReference type="Pfam" id="PF04935">
    <property type="entry name" value="SURF6"/>
    <property type="match status" value="1"/>
</dbReference>
<dbReference type="STRING" id="215243.A0A0D2AUH5"/>
<evidence type="ECO:0000256" key="2">
    <source>
        <dbReference type="ARBA" id="ARBA00005904"/>
    </source>
</evidence>
<feature type="compositionally biased region" description="Low complexity" evidence="4">
    <location>
        <begin position="243"/>
        <end position="260"/>
    </location>
</feature>
<dbReference type="PANTHER" id="PTHR14369:SF0">
    <property type="entry name" value="SURFEIT LOCUS PROTEIN 6"/>
    <property type="match status" value="1"/>
</dbReference>
<dbReference type="InterPro" id="IPR007019">
    <property type="entry name" value="SURF6"/>
</dbReference>
<dbReference type="AlphaFoldDB" id="A0A0D2AUH5"/>
<protein>
    <recommendedName>
        <fullName evidence="5">Ribosomal RNA-processing protein 14/surfeit locus protein 6 C-terminal domain-containing protein</fullName>
    </recommendedName>
</protein>
<dbReference type="VEuPathDB" id="FungiDB:PV06_04542"/>
<dbReference type="HOGENOM" id="CLU_018300_1_1_1"/>
<evidence type="ECO:0000313" key="7">
    <source>
        <dbReference type="Proteomes" id="UP000053342"/>
    </source>
</evidence>
<evidence type="ECO:0000256" key="1">
    <source>
        <dbReference type="ARBA" id="ARBA00004123"/>
    </source>
</evidence>
<feature type="compositionally biased region" description="Basic and acidic residues" evidence="4">
    <location>
        <begin position="186"/>
        <end position="201"/>
    </location>
</feature>
<feature type="compositionally biased region" description="Basic and acidic residues" evidence="4">
    <location>
        <begin position="517"/>
        <end position="537"/>
    </location>
</feature>
<keyword evidence="3" id="KW-0539">Nucleus</keyword>
<feature type="compositionally biased region" description="Acidic residues" evidence="4">
    <location>
        <begin position="132"/>
        <end position="143"/>
    </location>
</feature>
<dbReference type="PANTHER" id="PTHR14369">
    <property type="entry name" value="SURFEIT LOCUS PROTEIN 6"/>
    <property type="match status" value="1"/>
</dbReference>
<evidence type="ECO:0000259" key="5">
    <source>
        <dbReference type="Pfam" id="PF04935"/>
    </source>
</evidence>
<dbReference type="Proteomes" id="UP000053342">
    <property type="component" value="Unassembled WGS sequence"/>
</dbReference>
<evidence type="ECO:0000256" key="4">
    <source>
        <dbReference type="SAM" id="MobiDB-lite"/>
    </source>
</evidence>
<dbReference type="InterPro" id="IPR029190">
    <property type="entry name" value="Rrp14/SURF6_C"/>
</dbReference>
<dbReference type="GO" id="GO:0042274">
    <property type="term" value="P:ribosomal small subunit biogenesis"/>
    <property type="evidence" value="ECO:0007669"/>
    <property type="project" value="TreeGrafter"/>
</dbReference>
<accession>A0A0D2AUH5</accession>
<comment type="similarity">
    <text evidence="2">Belongs to the SURF6 family.</text>
</comment>
<comment type="subcellular location">
    <subcellularLocation>
        <location evidence="1">Nucleus</location>
    </subcellularLocation>
</comment>
<evidence type="ECO:0000256" key="3">
    <source>
        <dbReference type="ARBA" id="ARBA00023242"/>
    </source>
</evidence>
<keyword evidence="7" id="KW-1185">Reference proteome</keyword>
<feature type="compositionally biased region" description="Polar residues" evidence="4">
    <location>
        <begin position="266"/>
        <end position="283"/>
    </location>
</feature>
<feature type="region of interest" description="Disordered" evidence="4">
    <location>
        <begin position="32"/>
        <end position="562"/>
    </location>
</feature>
<dbReference type="OrthoDB" id="444809at2759"/>
<dbReference type="GO" id="GO:0003723">
    <property type="term" value="F:RNA binding"/>
    <property type="evidence" value="ECO:0007669"/>
    <property type="project" value="TreeGrafter"/>
</dbReference>
<feature type="compositionally biased region" description="Basic residues" evidence="4">
    <location>
        <begin position="147"/>
        <end position="160"/>
    </location>
</feature>
<dbReference type="GO" id="GO:0005730">
    <property type="term" value="C:nucleolus"/>
    <property type="evidence" value="ECO:0007669"/>
    <property type="project" value="TreeGrafter"/>
</dbReference>